<organism evidence="2 3">
    <name type="scientific">Myotis myotis</name>
    <name type="common">Greater mouse-eared bat</name>
    <name type="synonym">Vespertilio myotis</name>
    <dbReference type="NCBI Taxonomy" id="51298"/>
    <lineage>
        <taxon>Eukaryota</taxon>
        <taxon>Metazoa</taxon>
        <taxon>Chordata</taxon>
        <taxon>Craniata</taxon>
        <taxon>Vertebrata</taxon>
        <taxon>Euteleostomi</taxon>
        <taxon>Mammalia</taxon>
        <taxon>Eutheria</taxon>
        <taxon>Laurasiatheria</taxon>
        <taxon>Chiroptera</taxon>
        <taxon>Yangochiroptera</taxon>
        <taxon>Vespertilionidae</taxon>
        <taxon>Myotis</taxon>
    </lineage>
</organism>
<evidence type="ECO:0000313" key="3">
    <source>
        <dbReference type="Proteomes" id="UP000527355"/>
    </source>
</evidence>
<proteinExistence type="predicted"/>
<evidence type="ECO:0000256" key="1">
    <source>
        <dbReference type="SAM" id="MobiDB-lite"/>
    </source>
</evidence>
<name>A0A7J7T6Y2_MYOMY</name>
<dbReference type="VEuPathDB" id="HostDB:LOC118672404"/>
<feature type="region of interest" description="Disordered" evidence="1">
    <location>
        <begin position="1"/>
        <end position="56"/>
    </location>
</feature>
<comment type="caution">
    <text evidence="2">The sequence shown here is derived from an EMBL/GenBank/DDBJ whole genome shotgun (WGS) entry which is preliminary data.</text>
</comment>
<gene>
    <name evidence="2" type="ORF">mMyoMyo1_013972</name>
</gene>
<evidence type="ECO:0000313" key="2">
    <source>
        <dbReference type="EMBL" id="KAF6296469.1"/>
    </source>
</evidence>
<accession>A0A7J7T6Y2</accession>
<dbReference type="EMBL" id="JABWUV010000017">
    <property type="protein sequence ID" value="KAF6296469.1"/>
    <property type="molecule type" value="Genomic_DNA"/>
</dbReference>
<sequence>MDDETTPLKWQEPESEESYDQETWADDWSSPEYLGDMPEESIGTDDDFWGPTGPVTPEVVDKDRGLYRICYVKSTIPVTRAMR</sequence>
<feature type="compositionally biased region" description="Acidic residues" evidence="1">
    <location>
        <begin position="37"/>
        <end position="48"/>
    </location>
</feature>
<feature type="compositionally biased region" description="Acidic residues" evidence="1">
    <location>
        <begin position="13"/>
        <end position="25"/>
    </location>
</feature>
<dbReference type="AlphaFoldDB" id="A0A7J7T6Y2"/>
<protein>
    <submittedName>
        <fullName evidence="2">NLR family pyrin domain containing 1</fullName>
    </submittedName>
</protein>
<reference evidence="2 3" key="1">
    <citation type="journal article" date="2020" name="Nature">
        <title>Six reference-quality genomes reveal evolution of bat adaptations.</title>
        <authorList>
            <person name="Jebb D."/>
            <person name="Huang Z."/>
            <person name="Pippel M."/>
            <person name="Hughes G.M."/>
            <person name="Lavrichenko K."/>
            <person name="Devanna P."/>
            <person name="Winkler S."/>
            <person name="Jermiin L.S."/>
            <person name="Skirmuntt E.C."/>
            <person name="Katzourakis A."/>
            <person name="Burkitt-Gray L."/>
            <person name="Ray D.A."/>
            <person name="Sullivan K.A.M."/>
            <person name="Roscito J.G."/>
            <person name="Kirilenko B.M."/>
            <person name="Davalos L.M."/>
            <person name="Corthals A.P."/>
            <person name="Power M.L."/>
            <person name="Jones G."/>
            <person name="Ransome R.D."/>
            <person name="Dechmann D.K.N."/>
            <person name="Locatelli A.G."/>
            <person name="Puechmaille S.J."/>
            <person name="Fedrigo O."/>
            <person name="Jarvis E.D."/>
            <person name="Hiller M."/>
            <person name="Vernes S.C."/>
            <person name="Myers E.W."/>
            <person name="Teeling E.C."/>
        </authorList>
    </citation>
    <scope>NUCLEOTIDE SEQUENCE [LARGE SCALE GENOMIC DNA]</scope>
    <source>
        <strain evidence="2">MMyoMyo1</strain>
        <tissue evidence="2">Flight muscle</tissue>
    </source>
</reference>
<keyword evidence="3" id="KW-1185">Reference proteome</keyword>
<dbReference type="Proteomes" id="UP000527355">
    <property type="component" value="Unassembled WGS sequence"/>
</dbReference>